<dbReference type="SMART" id="SM00822">
    <property type="entry name" value="PKS_KR"/>
    <property type="match status" value="1"/>
</dbReference>
<dbReference type="Pfam" id="PF00106">
    <property type="entry name" value="adh_short"/>
    <property type="match status" value="1"/>
</dbReference>
<name>A0A8J3XXR6_9ACTN</name>
<keyword evidence="2" id="KW-0560">Oxidoreductase</keyword>
<gene>
    <name evidence="5" type="ORF">Pth03_46900</name>
</gene>
<keyword evidence="6" id="KW-1185">Reference proteome</keyword>
<dbReference type="PANTHER" id="PTHR43976:SF16">
    <property type="entry name" value="SHORT-CHAIN DEHYDROGENASE_REDUCTASE FAMILY PROTEIN"/>
    <property type="match status" value="1"/>
</dbReference>
<dbReference type="RefSeq" id="WP_239119295.1">
    <property type="nucleotide sequence ID" value="NZ_BOOR01000034.1"/>
</dbReference>
<evidence type="ECO:0000256" key="2">
    <source>
        <dbReference type="ARBA" id="ARBA00023002"/>
    </source>
</evidence>
<proteinExistence type="inferred from homology"/>
<dbReference type="Proteomes" id="UP000605992">
    <property type="component" value="Unassembled WGS sequence"/>
</dbReference>
<dbReference type="PRINTS" id="PR00081">
    <property type="entry name" value="GDHRDH"/>
</dbReference>
<feature type="domain" description="Ketoreductase" evidence="4">
    <location>
        <begin position="2"/>
        <end position="222"/>
    </location>
</feature>
<dbReference type="AlphaFoldDB" id="A0A8J3XXR6"/>
<comment type="caution">
    <text evidence="5">The sequence shown here is derived from an EMBL/GenBank/DDBJ whole genome shotgun (WGS) entry which is preliminary data.</text>
</comment>
<evidence type="ECO:0000313" key="5">
    <source>
        <dbReference type="EMBL" id="GII56301.1"/>
    </source>
</evidence>
<dbReference type="EMBL" id="BOOR01000034">
    <property type="protein sequence ID" value="GII56301.1"/>
    <property type="molecule type" value="Genomic_DNA"/>
</dbReference>
<dbReference type="PROSITE" id="PS00061">
    <property type="entry name" value="ADH_SHORT"/>
    <property type="match status" value="1"/>
</dbReference>
<accession>A0A8J3XXR6</accession>
<dbReference type="NCBIfam" id="NF004824">
    <property type="entry name" value="PRK06180.1"/>
    <property type="match status" value="1"/>
</dbReference>
<reference evidence="5" key="1">
    <citation type="submission" date="2021-01" db="EMBL/GenBank/DDBJ databases">
        <title>Whole genome shotgun sequence of Planotetraspora thailandica NBRC 104271.</title>
        <authorList>
            <person name="Komaki H."/>
            <person name="Tamura T."/>
        </authorList>
    </citation>
    <scope>NUCLEOTIDE SEQUENCE</scope>
    <source>
        <strain evidence="5">NBRC 104271</strain>
    </source>
</reference>
<dbReference type="InterPro" id="IPR036291">
    <property type="entry name" value="NAD(P)-bd_dom_sf"/>
</dbReference>
<dbReference type="PRINTS" id="PR00080">
    <property type="entry name" value="SDRFAMILY"/>
</dbReference>
<dbReference type="InterPro" id="IPR051911">
    <property type="entry name" value="SDR_oxidoreductase"/>
</dbReference>
<dbReference type="InterPro" id="IPR002347">
    <property type="entry name" value="SDR_fam"/>
</dbReference>
<sequence>MKTWLITGGTSGFGQAYAEAALEQGDQVVLTARNVERLETWARDREKTVLVLPLDVTDPAQVASAVDAAQNRFGAIDVLVNNAGGGSHGAVEDTGEAVIRSTFEVNFFGTVAMIRAVLPRMRARRSGCIVNISSVGGVRAFPGVGYYNAAKFAVEGISESLRQEVEPLGIKVLVVEPGAFRTKADSAGYSAGTTRVLDDYAHTVGALSEALVAMNGKQPGDPRRAARAVVQAVASDDPPHHLVLGSLGFDQVTAKLETMLAQIRAWEDVARGADFPDSTHKPGAYV</sequence>
<evidence type="ECO:0000259" key="4">
    <source>
        <dbReference type="SMART" id="SM00822"/>
    </source>
</evidence>
<dbReference type="InterPro" id="IPR057326">
    <property type="entry name" value="KR_dom"/>
</dbReference>
<evidence type="ECO:0000313" key="6">
    <source>
        <dbReference type="Proteomes" id="UP000605992"/>
    </source>
</evidence>
<dbReference type="CDD" id="cd05374">
    <property type="entry name" value="17beta-HSD-like_SDR_c"/>
    <property type="match status" value="1"/>
</dbReference>
<dbReference type="PANTHER" id="PTHR43976">
    <property type="entry name" value="SHORT CHAIN DEHYDROGENASE"/>
    <property type="match status" value="1"/>
</dbReference>
<protein>
    <submittedName>
        <fullName evidence="5">Short-chain dehydrogenase/reductase</fullName>
    </submittedName>
</protein>
<dbReference type="SUPFAM" id="SSF51735">
    <property type="entry name" value="NAD(P)-binding Rossmann-fold domains"/>
    <property type="match status" value="1"/>
</dbReference>
<evidence type="ECO:0000256" key="1">
    <source>
        <dbReference type="ARBA" id="ARBA00006484"/>
    </source>
</evidence>
<dbReference type="Gene3D" id="3.40.50.720">
    <property type="entry name" value="NAD(P)-binding Rossmann-like Domain"/>
    <property type="match status" value="1"/>
</dbReference>
<dbReference type="GO" id="GO:0016491">
    <property type="term" value="F:oxidoreductase activity"/>
    <property type="evidence" value="ECO:0007669"/>
    <property type="project" value="UniProtKB-KW"/>
</dbReference>
<dbReference type="InterPro" id="IPR020904">
    <property type="entry name" value="Sc_DH/Rdtase_CS"/>
</dbReference>
<organism evidence="5 6">
    <name type="scientific">Planotetraspora thailandica</name>
    <dbReference type="NCBI Taxonomy" id="487172"/>
    <lineage>
        <taxon>Bacteria</taxon>
        <taxon>Bacillati</taxon>
        <taxon>Actinomycetota</taxon>
        <taxon>Actinomycetes</taxon>
        <taxon>Streptosporangiales</taxon>
        <taxon>Streptosporangiaceae</taxon>
        <taxon>Planotetraspora</taxon>
    </lineage>
</organism>
<evidence type="ECO:0000256" key="3">
    <source>
        <dbReference type="RuleBase" id="RU000363"/>
    </source>
</evidence>
<comment type="similarity">
    <text evidence="1 3">Belongs to the short-chain dehydrogenases/reductases (SDR) family.</text>
</comment>